<evidence type="ECO:0000256" key="7">
    <source>
        <dbReference type="RuleBase" id="RU000384"/>
    </source>
</evidence>
<sequence>MLEGLNVWRVLKGAGVKYVKFIIVDLFGRPKVEIMPIDAARDAFVDGIAYDGSSIPAYTTVNKSDLVAAVDPHAVYVETWNGGKSALVFTNTLDGDKPHPMDPRNALKQTLEYVKSRGYDVKLGAEVEFFLVKGNPPSLVDNGAYFEGYPLKDSMPVIEEIVDHLYLSGIGHSKTHHEVAPSQYEVNIPAGDPVQVADQVLVFKILAKSVAQKYGLTATFMPKPFWGMNGSGMHVHVSFWRDGVNLFSSYKEPTPELKAAVAGVLENALSDSVFVAPTVNSYKRLVPHHEAPTRIVWGIGNRSAMVRIPYYGMKINRFEYRHPDPSANPYLGFAAIILAALEGVEKKLEPPRPVQDVAYELEGVKETPRHLGEAVKLASEGAVTRALPQPLVKAYLSLKEREWADYLNSVGEGWEKSWNKITSWEYERYLDVA</sequence>
<evidence type="ECO:0000256" key="1">
    <source>
        <dbReference type="ARBA" id="ARBA00001946"/>
    </source>
</evidence>
<dbReference type="PANTHER" id="PTHR43785">
    <property type="entry name" value="GAMMA-GLUTAMYLPUTRESCINE SYNTHETASE"/>
    <property type="match status" value="1"/>
</dbReference>
<gene>
    <name evidence="9" type="ORF">HC235_00070</name>
</gene>
<dbReference type="AlphaFoldDB" id="A0A7L4P561"/>
<reference evidence="9 10" key="1">
    <citation type="journal article" date="2020" name="Nat. Commun.">
        <title>The structures of two archaeal type IV pili illuminate evolutionary relationships.</title>
        <authorList>
            <person name="Wang F."/>
            <person name="Baquero D.P."/>
            <person name="Su Z."/>
            <person name="Beltran L.C."/>
            <person name="Prangishvili D."/>
            <person name="Krupovic M."/>
            <person name="Egelman E.H."/>
        </authorList>
    </citation>
    <scope>NUCLEOTIDE SEQUENCE [LARGE SCALE GENOMIC DNA]</scope>
    <source>
        <strain evidence="9 10">2GA</strain>
    </source>
</reference>
<evidence type="ECO:0000313" key="10">
    <source>
        <dbReference type="Proteomes" id="UP000554766"/>
    </source>
</evidence>
<dbReference type="GO" id="GO:0004356">
    <property type="term" value="F:glutamine synthetase activity"/>
    <property type="evidence" value="ECO:0007669"/>
    <property type="project" value="InterPro"/>
</dbReference>
<dbReference type="InterPro" id="IPR036651">
    <property type="entry name" value="Gln_synt_N_sf"/>
</dbReference>
<keyword evidence="4" id="KW-0067">ATP-binding</keyword>
<dbReference type="GO" id="GO:0006542">
    <property type="term" value="P:glutamine biosynthetic process"/>
    <property type="evidence" value="ECO:0007669"/>
    <property type="project" value="InterPro"/>
</dbReference>
<dbReference type="InterPro" id="IPR008146">
    <property type="entry name" value="Gln_synth_cat_dom"/>
</dbReference>
<protein>
    <submittedName>
        <fullName evidence="9">Glutamine synthetase</fullName>
    </submittedName>
</protein>
<dbReference type="Gene3D" id="3.10.20.70">
    <property type="entry name" value="Glutamine synthetase, N-terminal domain"/>
    <property type="match status" value="1"/>
</dbReference>
<dbReference type="InterPro" id="IPR014746">
    <property type="entry name" value="Gln_synth/guanido_kin_cat_dom"/>
</dbReference>
<evidence type="ECO:0000256" key="3">
    <source>
        <dbReference type="ARBA" id="ARBA00022741"/>
    </source>
</evidence>
<dbReference type="Proteomes" id="UP000554766">
    <property type="component" value="Unassembled WGS sequence"/>
</dbReference>
<evidence type="ECO:0000256" key="6">
    <source>
        <dbReference type="PROSITE-ProRule" id="PRU01331"/>
    </source>
</evidence>
<keyword evidence="5" id="KW-0460">Magnesium</keyword>
<dbReference type="PROSITE" id="PS51987">
    <property type="entry name" value="GS_CATALYTIC"/>
    <property type="match status" value="1"/>
</dbReference>
<evidence type="ECO:0000259" key="8">
    <source>
        <dbReference type="PROSITE" id="PS51987"/>
    </source>
</evidence>
<keyword evidence="10" id="KW-1185">Reference proteome</keyword>
<dbReference type="EMBL" id="JAAVJF010000001">
    <property type="protein sequence ID" value="NYR14391.1"/>
    <property type="molecule type" value="Genomic_DNA"/>
</dbReference>
<dbReference type="SUPFAM" id="SSF55931">
    <property type="entry name" value="Glutamine synthetase/guanido kinase"/>
    <property type="match status" value="1"/>
</dbReference>
<feature type="domain" description="GS catalytic" evidence="8">
    <location>
        <begin position="103"/>
        <end position="433"/>
    </location>
</feature>
<dbReference type="Pfam" id="PF03951">
    <property type="entry name" value="Gln-synt_N"/>
    <property type="match status" value="1"/>
</dbReference>
<dbReference type="InterPro" id="IPR008147">
    <property type="entry name" value="Gln_synt_N"/>
</dbReference>
<dbReference type="PANTHER" id="PTHR43785:SF12">
    <property type="entry name" value="TYPE-1 GLUTAMINE SYNTHETASE 2"/>
    <property type="match status" value="1"/>
</dbReference>
<proteinExistence type="inferred from homology"/>
<name>A0A7L4P561_9CREN</name>
<dbReference type="GO" id="GO:0005524">
    <property type="term" value="F:ATP binding"/>
    <property type="evidence" value="ECO:0007669"/>
    <property type="project" value="UniProtKB-KW"/>
</dbReference>
<dbReference type="Gene3D" id="3.30.590.10">
    <property type="entry name" value="Glutamine synthetase/guanido kinase, catalytic domain"/>
    <property type="match status" value="1"/>
</dbReference>
<evidence type="ECO:0000256" key="2">
    <source>
        <dbReference type="ARBA" id="ARBA00022598"/>
    </source>
</evidence>
<comment type="caution">
    <text evidence="9">The sequence shown here is derived from an EMBL/GenBank/DDBJ whole genome shotgun (WGS) entry which is preliminary data.</text>
</comment>
<evidence type="ECO:0000256" key="5">
    <source>
        <dbReference type="ARBA" id="ARBA00022842"/>
    </source>
</evidence>
<comment type="cofactor">
    <cofactor evidence="1">
        <name>Mg(2+)</name>
        <dbReference type="ChEBI" id="CHEBI:18420"/>
    </cofactor>
</comment>
<dbReference type="InterPro" id="IPR027303">
    <property type="entry name" value="Gln_synth_gly_rich_site"/>
</dbReference>
<accession>A0A7L4P561</accession>
<organism evidence="9 10">
    <name type="scientific">Pyrobaculum arsenaticum</name>
    <dbReference type="NCBI Taxonomy" id="121277"/>
    <lineage>
        <taxon>Archaea</taxon>
        <taxon>Thermoproteota</taxon>
        <taxon>Thermoprotei</taxon>
        <taxon>Thermoproteales</taxon>
        <taxon>Thermoproteaceae</taxon>
        <taxon>Pyrobaculum</taxon>
    </lineage>
</organism>
<dbReference type="RefSeq" id="WP_179790185.1">
    <property type="nucleotide sequence ID" value="NZ_JAAVJF010000001.1"/>
</dbReference>
<dbReference type="SMART" id="SM01230">
    <property type="entry name" value="Gln-synt_C"/>
    <property type="match status" value="1"/>
</dbReference>
<dbReference type="SUPFAM" id="SSF54368">
    <property type="entry name" value="Glutamine synthetase, N-terminal domain"/>
    <property type="match status" value="1"/>
</dbReference>
<dbReference type="PROSITE" id="PS00181">
    <property type="entry name" value="GLNA_ATP"/>
    <property type="match status" value="1"/>
</dbReference>
<keyword evidence="3" id="KW-0547">Nucleotide-binding</keyword>
<evidence type="ECO:0000256" key="4">
    <source>
        <dbReference type="ARBA" id="ARBA00022840"/>
    </source>
</evidence>
<comment type="similarity">
    <text evidence="6 7">Belongs to the glutamine synthetase family.</text>
</comment>
<evidence type="ECO:0000313" key="9">
    <source>
        <dbReference type="EMBL" id="NYR14391.1"/>
    </source>
</evidence>
<dbReference type="Pfam" id="PF00120">
    <property type="entry name" value="Gln-synt_C"/>
    <property type="match status" value="1"/>
</dbReference>
<keyword evidence="2" id="KW-0436">Ligase</keyword>